<evidence type="ECO:0000256" key="1">
    <source>
        <dbReference type="ARBA" id="ARBA00007529"/>
    </source>
</evidence>
<proteinExistence type="inferred from homology"/>
<dbReference type="RefSeq" id="WP_099256739.1">
    <property type="nucleotide sequence ID" value="NZ_NHOA01000153.1"/>
</dbReference>
<evidence type="ECO:0000313" key="3">
    <source>
        <dbReference type="EMBL" id="PHQ37483.1"/>
    </source>
</evidence>
<sequence length="369" mass="39780">MRDFDRADWESTSDDTDRDGEATDDWGWATDWEPPASWPVVETIDSHTGGEPLRIVVDGWPTIEGDTILEKRQYARDNHDHLRKALMYEPRGHADMYGAIPVEPERTDSDVGVLFTHNEGYSTMCGHGIIALATVALETEMIEPTGDESTIRMDTPAGLVTAYAITDGDGVASVAFENVPSFVYEPELAVEVPGVGEVTVAIAYGGAFYAYLPAADAGVEIKPDAVDDLICTGSAIKAAVNDEIEIGHPEDDDLGFLYGTIFTAPSNRDSIDSRNVCVFADGEVDRSPTGTGVSGRLALESYHDRLEQDEPFVVESIVGSTFTGRLRGDATVGPYDAIVPEVAGSAHLTGRSEFVIDPEDALGEGFLLR</sequence>
<dbReference type="PANTHER" id="PTHR33442">
    <property type="entry name" value="TRANS-3-HYDROXY-L-PROLINE DEHYDRATASE"/>
    <property type="match status" value="1"/>
</dbReference>
<organism evidence="3 4">
    <name type="scientific">Halorubrum persicum</name>
    <dbReference type="NCBI Taxonomy" id="1383844"/>
    <lineage>
        <taxon>Archaea</taxon>
        <taxon>Methanobacteriati</taxon>
        <taxon>Methanobacteriota</taxon>
        <taxon>Stenosarchaea group</taxon>
        <taxon>Halobacteria</taxon>
        <taxon>Halobacteriales</taxon>
        <taxon>Haloferacaceae</taxon>
        <taxon>Halorubrum</taxon>
    </lineage>
</organism>
<evidence type="ECO:0000256" key="2">
    <source>
        <dbReference type="SAM" id="MobiDB-lite"/>
    </source>
</evidence>
<dbReference type="Gene3D" id="3.10.310.10">
    <property type="entry name" value="Diaminopimelate Epimerase, Chain A, domain 1"/>
    <property type="match status" value="2"/>
</dbReference>
<dbReference type="SFLD" id="SFLDS00028">
    <property type="entry name" value="Proline_Racemase"/>
    <property type="match status" value="1"/>
</dbReference>
<dbReference type="PANTHER" id="PTHR33442:SF1">
    <property type="entry name" value="TRANS-3-HYDROXY-L-PROLINE DEHYDRATASE"/>
    <property type="match status" value="1"/>
</dbReference>
<comment type="caution">
    <text evidence="3">The sequence shown here is derived from an EMBL/GenBank/DDBJ whole genome shotgun (WGS) entry which is preliminary data.</text>
</comment>
<dbReference type="SUPFAM" id="SSF54506">
    <property type="entry name" value="Diaminopimelate epimerase-like"/>
    <property type="match status" value="1"/>
</dbReference>
<protein>
    <submittedName>
        <fullName evidence="3">Proline racemase</fullName>
    </submittedName>
</protein>
<dbReference type="PIRSF" id="PIRSF029792">
    <property type="entry name" value="Pro_racemase"/>
    <property type="match status" value="1"/>
</dbReference>
<dbReference type="FunFam" id="3.10.310.10:FF:000003">
    <property type="entry name" value="Proline racemase"/>
    <property type="match status" value="1"/>
</dbReference>
<dbReference type="GO" id="GO:0047580">
    <property type="term" value="F:4-hydroxyproline epimerase activity"/>
    <property type="evidence" value="ECO:0007669"/>
    <property type="project" value="TreeGrafter"/>
</dbReference>
<feature type="region of interest" description="Disordered" evidence="2">
    <location>
        <begin position="1"/>
        <end position="32"/>
    </location>
</feature>
<accession>A0A2G1WES7</accession>
<dbReference type="EMBL" id="NHOA01000153">
    <property type="protein sequence ID" value="PHQ37483.1"/>
    <property type="molecule type" value="Genomic_DNA"/>
</dbReference>
<gene>
    <name evidence="3" type="ORF">DJ69_16790</name>
</gene>
<dbReference type="AlphaFoldDB" id="A0A2G1WES7"/>
<name>A0A2G1WES7_9EURY</name>
<dbReference type="Pfam" id="PF05544">
    <property type="entry name" value="Pro_racemase"/>
    <property type="match status" value="1"/>
</dbReference>
<keyword evidence="4" id="KW-1185">Reference proteome</keyword>
<dbReference type="Proteomes" id="UP000222824">
    <property type="component" value="Unassembled WGS sequence"/>
</dbReference>
<comment type="similarity">
    <text evidence="1">Belongs to the proline racemase family.</text>
</comment>
<dbReference type="InterPro" id="IPR008794">
    <property type="entry name" value="Pro_racemase_fam"/>
</dbReference>
<feature type="compositionally biased region" description="Acidic residues" evidence="2">
    <location>
        <begin position="11"/>
        <end position="24"/>
    </location>
</feature>
<reference evidence="3 4" key="1">
    <citation type="journal article" date="2014" name="Front. Microbiol.">
        <title>Population and genomic analysis of the genus Halorubrum.</title>
        <authorList>
            <person name="Fullmer M.S."/>
            <person name="Soucy S.M."/>
            <person name="Swithers K.S."/>
            <person name="Makkay A.M."/>
            <person name="Wheeler R."/>
            <person name="Ventosa A."/>
            <person name="Gogarten J.P."/>
            <person name="Papke R.T."/>
        </authorList>
    </citation>
    <scope>NUCLEOTIDE SEQUENCE [LARGE SCALE GENOMIC DNA]</scope>
    <source>
        <strain evidence="3 4">C49</strain>
    </source>
</reference>
<dbReference type="OrthoDB" id="166758at2157"/>
<evidence type="ECO:0000313" key="4">
    <source>
        <dbReference type="Proteomes" id="UP000222824"/>
    </source>
</evidence>